<keyword evidence="2" id="KW-0547">Nucleotide-binding</keyword>
<dbReference type="NCBIfam" id="TIGR03959">
    <property type="entry name" value="hyd_TM1266"/>
    <property type="match status" value="1"/>
</dbReference>
<dbReference type="eggNOG" id="COG1120">
    <property type="taxonomic scope" value="Bacteria"/>
</dbReference>
<dbReference type="InterPro" id="IPR027271">
    <property type="entry name" value="Acetolactate_synth/TF_NikR_C"/>
</dbReference>
<protein>
    <recommendedName>
        <fullName evidence="4">ABC transporter domain-containing protein</fullName>
    </recommendedName>
</protein>
<dbReference type="STRING" id="2754.EH55_09920"/>
<dbReference type="Pfam" id="PF21699">
    <property type="entry name" value="TM1266-like"/>
    <property type="match status" value="1"/>
</dbReference>
<evidence type="ECO:0000259" key="4">
    <source>
        <dbReference type="PROSITE" id="PS50893"/>
    </source>
</evidence>
<dbReference type="InterPro" id="IPR050153">
    <property type="entry name" value="Metal_Ion_Import_ABC"/>
</dbReference>
<accession>A0A073J1G1</accession>
<dbReference type="RefSeq" id="WP_070110172.1">
    <property type="nucleotide sequence ID" value="NZ_JAWRIX010000065.1"/>
</dbReference>
<dbReference type="OrthoDB" id="9799337at2"/>
<sequence length="364" mass="40073">MTAENTAAEPMAPLFEVRGGCFSYGDGDVLCDINFCVGEPDILCVLGANGAGKTTLLKCMLGLQKWKRGASYLRGRRVESIRAKEFWSSVGYVPQAKLSSFAYTVGEMVLLGRNSHIGGLSMPKERDREAARGAMELAGVSDLSGRLCSRISGGEYQLVLIARALAAEPRLLVLDEPESNLDFKNQKRVLSTISTLCKERGIAAILNTHYPEHAMDIAQRALLLLPDRSAIYGSAANVLNEENLKRAFEIDVYIHRFKIGGRAYASILPVDGEEKRQTERLREMETRIAQIGIIVEDPDAAEKINKLLHEYSEFIIGRMGMPYRERNISIISVIIDAPNEKISALSGKLGMFPGVSAKTVYSKL</sequence>
<dbReference type="EMBL" id="JMKI01000047">
    <property type="protein sequence ID" value="KEJ91512.1"/>
    <property type="molecule type" value="Genomic_DNA"/>
</dbReference>
<feature type="domain" description="ABC transporter" evidence="4">
    <location>
        <begin position="15"/>
        <end position="251"/>
    </location>
</feature>
<dbReference type="InterPro" id="IPR023860">
    <property type="entry name" value="FeFe-hyd_TM1266"/>
</dbReference>
<gene>
    <name evidence="5" type="ORF">EH55_09920</name>
</gene>
<dbReference type="Proteomes" id="UP000027665">
    <property type="component" value="Unassembled WGS sequence"/>
</dbReference>
<dbReference type="Pfam" id="PF00005">
    <property type="entry name" value="ABC_tran"/>
    <property type="match status" value="1"/>
</dbReference>
<dbReference type="PANTHER" id="PTHR42734">
    <property type="entry name" value="METAL TRANSPORT SYSTEM ATP-BINDING PROTEIN TM_0124-RELATED"/>
    <property type="match status" value="1"/>
</dbReference>
<reference evidence="5 6" key="1">
    <citation type="submission" date="2014-04" db="EMBL/GenBank/DDBJ databases">
        <title>Draft Genome Sequence of Synergistes jonesii.</title>
        <authorList>
            <person name="Coil D.A."/>
            <person name="Eisen J.A."/>
            <person name="Holland-Moritz H.E."/>
        </authorList>
    </citation>
    <scope>NUCLEOTIDE SEQUENCE [LARGE SCALE GENOMIC DNA]</scope>
    <source>
        <strain evidence="5 6">78-1</strain>
    </source>
</reference>
<dbReference type="InterPro" id="IPR003593">
    <property type="entry name" value="AAA+_ATPase"/>
</dbReference>
<dbReference type="InterPro" id="IPR027417">
    <property type="entry name" value="P-loop_NTPase"/>
</dbReference>
<organism evidence="5 6">
    <name type="scientific">Synergistes jonesii</name>
    <dbReference type="NCBI Taxonomy" id="2754"/>
    <lineage>
        <taxon>Bacteria</taxon>
        <taxon>Thermotogati</taxon>
        <taxon>Synergistota</taxon>
        <taxon>Synergistia</taxon>
        <taxon>Synergistales</taxon>
        <taxon>Synergistaceae</taxon>
        <taxon>Synergistes</taxon>
    </lineage>
</organism>
<keyword evidence="1" id="KW-0813">Transport</keyword>
<evidence type="ECO:0000256" key="2">
    <source>
        <dbReference type="ARBA" id="ARBA00022741"/>
    </source>
</evidence>
<dbReference type="GO" id="GO:0016887">
    <property type="term" value="F:ATP hydrolysis activity"/>
    <property type="evidence" value="ECO:0007669"/>
    <property type="project" value="InterPro"/>
</dbReference>
<dbReference type="PANTHER" id="PTHR42734:SF19">
    <property type="entry name" value="IRON COMPOUNDS ABC TRANSPORTER, ATP-BINDING PROTEIN"/>
    <property type="match status" value="1"/>
</dbReference>
<keyword evidence="3" id="KW-0067">ATP-binding</keyword>
<evidence type="ECO:0000256" key="3">
    <source>
        <dbReference type="ARBA" id="ARBA00022840"/>
    </source>
</evidence>
<dbReference type="InterPro" id="IPR003439">
    <property type="entry name" value="ABC_transporter-like_ATP-bd"/>
</dbReference>
<dbReference type="InterPro" id="IPR045865">
    <property type="entry name" value="ACT-like_dom_sf"/>
</dbReference>
<dbReference type="FunFam" id="3.40.50.300:FF:000134">
    <property type="entry name" value="Iron-enterobactin ABC transporter ATP-binding protein"/>
    <property type="match status" value="1"/>
</dbReference>
<dbReference type="SUPFAM" id="SSF55021">
    <property type="entry name" value="ACT-like"/>
    <property type="match status" value="1"/>
</dbReference>
<dbReference type="AlphaFoldDB" id="A0A073J1G1"/>
<dbReference type="PROSITE" id="PS50893">
    <property type="entry name" value="ABC_TRANSPORTER_2"/>
    <property type="match status" value="1"/>
</dbReference>
<dbReference type="SMART" id="SM00382">
    <property type="entry name" value="AAA"/>
    <property type="match status" value="1"/>
</dbReference>
<dbReference type="SUPFAM" id="SSF52540">
    <property type="entry name" value="P-loop containing nucleoside triphosphate hydrolases"/>
    <property type="match status" value="1"/>
</dbReference>
<evidence type="ECO:0000313" key="6">
    <source>
        <dbReference type="Proteomes" id="UP000027665"/>
    </source>
</evidence>
<dbReference type="CDD" id="cd03214">
    <property type="entry name" value="ABC_Iron-Siderophores_B12_Hemin"/>
    <property type="match status" value="1"/>
</dbReference>
<evidence type="ECO:0000256" key="1">
    <source>
        <dbReference type="ARBA" id="ARBA00022448"/>
    </source>
</evidence>
<dbReference type="GeneID" id="90984419"/>
<name>A0A073J1G1_9BACT</name>
<dbReference type="Gene3D" id="3.40.50.300">
    <property type="entry name" value="P-loop containing nucleotide triphosphate hydrolases"/>
    <property type="match status" value="1"/>
</dbReference>
<dbReference type="Gene3D" id="3.30.70.1150">
    <property type="entry name" value="ACT-like. Chain A, domain 2"/>
    <property type="match status" value="1"/>
</dbReference>
<keyword evidence="6" id="KW-1185">Reference proteome</keyword>
<proteinExistence type="predicted"/>
<comment type="caution">
    <text evidence="5">The sequence shown here is derived from an EMBL/GenBank/DDBJ whole genome shotgun (WGS) entry which is preliminary data.</text>
</comment>
<evidence type="ECO:0000313" key="5">
    <source>
        <dbReference type="EMBL" id="KEJ91512.1"/>
    </source>
</evidence>
<dbReference type="GO" id="GO:0005524">
    <property type="term" value="F:ATP binding"/>
    <property type="evidence" value="ECO:0007669"/>
    <property type="project" value="UniProtKB-KW"/>
</dbReference>